<dbReference type="InterPro" id="IPR036310">
    <property type="entry name" value="Smp-1-like_sf"/>
</dbReference>
<organism evidence="2 3">
    <name type="scientific">Trypanosoma theileri</name>
    <dbReference type="NCBI Taxonomy" id="67003"/>
    <lineage>
        <taxon>Eukaryota</taxon>
        <taxon>Discoba</taxon>
        <taxon>Euglenozoa</taxon>
        <taxon>Kinetoplastea</taxon>
        <taxon>Metakinetoplastina</taxon>
        <taxon>Trypanosomatida</taxon>
        <taxon>Trypanosomatidae</taxon>
        <taxon>Trypanosoma</taxon>
    </lineage>
</organism>
<dbReference type="OrthoDB" id="256032at2759"/>
<reference evidence="2 3" key="1">
    <citation type="submission" date="2017-03" db="EMBL/GenBank/DDBJ databases">
        <title>An alternative strategy for trypanosome survival in the mammalian bloodstream revealed through genome and transcriptome analysis of the ubiquitous bovine parasite Trypanosoma (Megatrypanum) theileri.</title>
        <authorList>
            <person name="Kelly S."/>
            <person name="Ivens A."/>
            <person name="Mott A."/>
            <person name="O'Neill E."/>
            <person name="Emms D."/>
            <person name="Macleod O."/>
            <person name="Voorheis P."/>
            <person name="Matthews J."/>
            <person name="Matthews K."/>
            <person name="Carrington M."/>
        </authorList>
    </citation>
    <scope>NUCLEOTIDE SEQUENCE [LARGE SCALE GENOMIC DNA]</scope>
    <source>
        <strain evidence="2">Edinburgh</strain>
    </source>
</reference>
<name>A0A1X0NWH2_9TRYP</name>
<dbReference type="AlphaFoldDB" id="A0A1X0NWH2"/>
<dbReference type="Pfam" id="PF09149">
    <property type="entry name" value="DUF1935"/>
    <property type="match status" value="1"/>
</dbReference>
<dbReference type="SUPFAM" id="SSF101601">
    <property type="entry name" value="Smp-1-like"/>
    <property type="match status" value="1"/>
</dbReference>
<dbReference type="PANTHER" id="PTHR47047:SF6">
    <property type="entry name" value="PROTEIN, PUTATIVE CALPAIN-LIKE CYSTEINE PEPTIDASE, CLAN CA, FAMILY C2-RELATED"/>
    <property type="match status" value="1"/>
</dbReference>
<keyword evidence="3" id="KW-1185">Reference proteome</keyword>
<dbReference type="EMBL" id="NBCO01000014">
    <property type="protein sequence ID" value="ORC88961.1"/>
    <property type="molecule type" value="Genomic_DNA"/>
</dbReference>
<dbReference type="GeneID" id="39985397"/>
<sequence>MGSSSSKNKNGALIGTPTMTGTMTTPLFNGLLLRIIDERTGTWGFYSNTEDYEFHIFYLFGVDSTLEPFGQTTMTEEDDGIMCEMTLYPLETKKFVQGDVSSYECKIEARPLSEEYFQSHPKVNERKYYRRLVPPKAKSF</sequence>
<comment type="caution">
    <text evidence="2">The sequence shown here is derived from an EMBL/GenBank/DDBJ whole genome shotgun (WGS) entry which is preliminary data.</text>
</comment>
<feature type="domain" description="DUF1935" evidence="1">
    <location>
        <begin position="14"/>
        <end position="112"/>
    </location>
</feature>
<dbReference type="Proteomes" id="UP000192257">
    <property type="component" value="Unassembled WGS sequence"/>
</dbReference>
<accession>A0A1X0NWH2</accession>
<evidence type="ECO:0000313" key="3">
    <source>
        <dbReference type="Proteomes" id="UP000192257"/>
    </source>
</evidence>
<dbReference type="Gene3D" id="2.60.40.1180">
    <property type="entry name" value="Golgi alpha-mannosidase II"/>
    <property type="match status" value="1"/>
</dbReference>
<evidence type="ECO:0000313" key="2">
    <source>
        <dbReference type="EMBL" id="ORC88961.1"/>
    </source>
</evidence>
<evidence type="ECO:0000259" key="1">
    <source>
        <dbReference type="Pfam" id="PF09149"/>
    </source>
</evidence>
<gene>
    <name evidence="2" type="ORF">TM35_000141720</name>
</gene>
<dbReference type="RefSeq" id="XP_028883027.1">
    <property type="nucleotide sequence ID" value="XM_029025617.1"/>
</dbReference>
<dbReference type="VEuPathDB" id="TriTrypDB:TM35_000141720"/>
<dbReference type="InterPro" id="IPR013780">
    <property type="entry name" value="Glyco_hydro_b"/>
</dbReference>
<protein>
    <submittedName>
        <fullName evidence="2">Calpain-like cysteine peptidase, Clan CA, family C2</fullName>
    </submittedName>
</protein>
<dbReference type="InterPro" id="IPR015232">
    <property type="entry name" value="DUF1935"/>
</dbReference>
<proteinExistence type="predicted"/>
<dbReference type="PANTHER" id="PTHR47047">
    <property type="entry name" value="PUTATIVE-RELATED-RELATED"/>
    <property type="match status" value="1"/>
</dbReference>